<proteinExistence type="predicted"/>
<evidence type="ECO:0000313" key="2">
    <source>
        <dbReference type="Proteomes" id="UP000482800"/>
    </source>
</evidence>
<comment type="caution">
    <text evidence="1">The sequence shown here is derived from an EMBL/GenBank/DDBJ whole genome shotgun (WGS) entry which is preliminary data.</text>
</comment>
<reference evidence="1 2" key="1">
    <citation type="submission" date="2020-03" db="EMBL/GenBank/DDBJ databases">
        <title>Whole genome shotgun sequence of Phytohabitans houttuyneae NBRC 108639.</title>
        <authorList>
            <person name="Komaki H."/>
            <person name="Tamura T."/>
        </authorList>
    </citation>
    <scope>NUCLEOTIDE SEQUENCE [LARGE SCALE GENOMIC DNA]</scope>
    <source>
        <strain evidence="1 2">NBRC 108639</strain>
    </source>
</reference>
<dbReference type="Proteomes" id="UP000482800">
    <property type="component" value="Unassembled WGS sequence"/>
</dbReference>
<reference evidence="1 2" key="2">
    <citation type="submission" date="2020-03" db="EMBL/GenBank/DDBJ databases">
        <authorList>
            <person name="Ichikawa N."/>
            <person name="Kimura A."/>
            <person name="Kitahashi Y."/>
            <person name="Uohara A."/>
        </authorList>
    </citation>
    <scope>NUCLEOTIDE SEQUENCE [LARGE SCALE GENOMIC DNA]</scope>
    <source>
        <strain evidence="1 2">NBRC 108639</strain>
    </source>
</reference>
<dbReference type="EMBL" id="BLPF01000001">
    <property type="protein sequence ID" value="GFJ76219.1"/>
    <property type="molecule type" value="Genomic_DNA"/>
</dbReference>
<evidence type="ECO:0000313" key="1">
    <source>
        <dbReference type="EMBL" id="GFJ76219.1"/>
    </source>
</evidence>
<name>A0A6V8K221_9ACTN</name>
<protein>
    <submittedName>
        <fullName evidence="1">Uncharacterized protein</fullName>
    </submittedName>
</protein>
<dbReference type="AlphaFoldDB" id="A0A6V8K221"/>
<keyword evidence="2" id="KW-1185">Reference proteome</keyword>
<accession>A0A6V8K221</accession>
<gene>
    <name evidence="1" type="ORF">Phou_003990</name>
</gene>
<organism evidence="1 2">
    <name type="scientific">Phytohabitans houttuyneae</name>
    <dbReference type="NCBI Taxonomy" id="1076126"/>
    <lineage>
        <taxon>Bacteria</taxon>
        <taxon>Bacillati</taxon>
        <taxon>Actinomycetota</taxon>
        <taxon>Actinomycetes</taxon>
        <taxon>Micromonosporales</taxon>
        <taxon>Micromonosporaceae</taxon>
    </lineage>
</organism>
<sequence length="84" mass="9594">MNRRRSGYQTETDLADRRTTMRRAIGRWAVLAVAVPLAAMGARRIGQAVEARRGSNRVTRMLHRGADTLQGMTGRKRKHRFGFR</sequence>